<name>G7E3F5_MIXOS</name>
<reference evidence="1 2" key="1">
    <citation type="journal article" date="2011" name="J. Gen. Appl. Microbiol.">
        <title>Draft genome sequencing of the enigmatic basidiomycete Mixia osmundae.</title>
        <authorList>
            <person name="Nishida H."/>
            <person name="Nagatsuka Y."/>
            <person name="Sugiyama J."/>
        </authorList>
    </citation>
    <scope>NUCLEOTIDE SEQUENCE [LARGE SCALE GENOMIC DNA]</scope>
    <source>
        <strain evidence="2">CBS 9802 / IAM 14324 / JCM 22182 / KY 12970</strain>
    </source>
</reference>
<proteinExistence type="predicted"/>
<dbReference type="Proteomes" id="UP000009131">
    <property type="component" value="Unassembled WGS sequence"/>
</dbReference>
<evidence type="ECO:0000313" key="2">
    <source>
        <dbReference type="Proteomes" id="UP000009131"/>
    </source>
</evidence>
<keyword evidence="2" id="KW-1185">Reference proteome</keyword>
<organism evidence="1 2">
    <name type="scientific">Mixia osmundae (strain CBS 9802 / IAM 14324 / JCM 22182 / KY 12970)</name>
    <dbReference type="NCBI Taxonomy" id="764103"/>
    <lineage>
        <taxon>Eukaryota</taxon>
        <taxon>Fungi</taxon>
        <taxon>Dikarya</taxon>
        <taxon>Basidiomycota</taxon>
        <taxon>Pucciniomycotina</taxon>
        <taxon>Mixiomycetes</taxon>
        <taxon>Mixiales</taxon>
        <taxon>Mixiaceae</taxon>
        <taxon>Mixia</taxon>
    </lineage>
</organism>
<sequence>MADLSGDTRLVRQRQQSEEILYIYIARNYVMFRRIPIDMVQDHCEAWLDSESALAGRWREDLSGDVKRSKLTVSKADATSLRLDPMAGLAGHVHACRLVALAWVPLLATLCE</sequence>
<evidence type="ECO:0000313" key="1">
    <source>
        <dbReference type="EMBL" id="GAA97365.1"/>
    </source>
</evidence>
<dbReference type="RefSeq" id="XP_014567961.1">
    <property type="nucleotide sequence ID" value="XM_014712475.1"/>
</dbReference>
<reference evidence="1 2" key="2">
    <citation type="journal article" date="2012" name="Open Biol.">
        <title>Characteristics of nucleosomes and linker DNA regions on the genome of the basidiomycete Mixia osmundae revealed by mono- and dinucleosome mapping.</title>
        <authorList>
            <person name="Nishida H."/>
            <person name="Kondo S."/>
            <person name="Matsumoto T."/>
            <person name="Suzuki Y."/>
            <person name="Yoshikawa H."/>
            <person name="Taylor T.D."/>
            <person name="Sugiyama J."/>
        </authorList>
    </citation>
    <scope>NUCLEOTIDE SEQUENCE [LARGE SCALE GENOMIC DNA]</scope>
    <source>
        <strain evidence="2">CBS 9802 / IAM 14324 / JCM 22182 / KY 12970</strain>
    </source>
</reference>
<accession>G7E3F5</accession>
<dbReference type="EMBL" id="BABT02000119">
    <property type="protein sequence ID" value="GAA97365.1"/>
    <property type="molecule type" value="Genomic_DNA"/>
</dbReference>
<gene>
    <name evidence="1" type="primary">Mo04043</name>
    <name evidence="1" type="ORF">E5Q_04043</name>
</gene>
<dbReference type="InParanoid" id="G7E3F5"/>
<comment type="caution">
    <text evidence="1">The sequence shown here is derived from an EMBL/GenBank/DDBJ whole genome shotgun (WGS) entry which is preliminary data.</text>
</comment>
<dbReference type="AlphaFoldDB" id="G7E3F5"/>
<dbReference type="HOGENOM" id="CLU_2146473_0_0_1"/>
<protein>
    <submittedName>
        <fullName evidence="1">Uncharacterized protein</fullName>
    </submittedName>
</protein>